<dbReference type="InterPro" id="IPR022272">
    <property type="entry name" value="Lipocalin_CS"/>
</dbReference>
<sequence>MALTTSKMEIKFFLVLLSLVKLIKGACPDVELAADFKTEQYLGVWYEIQGIPSMFQSIKSCFKSTYSLTEDGSIFVESKGLGSGGEPDSTSIKMSISENPARMITDFLSKQINPPYEVLSTDYSSYACVHSCVSVGPITNDFVFIYSREKTLEQDKIDLCRDIFAKYEGTDINGLVSTPQLKPECVAISKPKDEL</sequence>
<dbReference type="InterPro" id="IPR012674">
    <property type="entry name" value="Calycin"/>
</dbReference>
<dbReference type="AlphaFoldDB" id="A0AAV2RKZ4"/>
<evidence type="ECO:0000259" key="4">
    <source>
        <dbReference type="Pfam" id="PF08212"/>
    </source>
</evidence>
<keyword evidence="3" id="KW-0732">Signal</keyword>
<feature type="domain" description="Lipocalin/cytosolic fatty-acid binding" evidence="4">
    <location>
        <begin position="38"/>
        <end position="179"/>
    </location>
</feature>
<proteinExistence type="inferred from homology"/>
<dbReference type="InterPro" id="IPR000566">
    <property type="entry name" value="Lipocln_cytosolic_FA-bd_dom"/>
</dbReference>
<evidence type="ECO:0000313" key="5">
    <source>
        <dbReference type="EMBL" id="CAL4127195.1"/>
    </source>
</evidence>
<keyword evidence="2" id="KW-1015">Disulfide bond</keyword>
<dbReference type="GO" id="GO:0000302">
    <property type="term" value="P:response to reactive oxygen species"/>
    <property type="evidence" value="ECO:0007669"/>
    <property type="project" value="TreeGrafter"/>
</dbReference>
<feature type="signal peptide" evidence="3">
    <location>
        <begin position="1"/>
        <end position="25"/>
    </location>
</feature>
<dbReference type="PANTHER" id="PTHR10612:SF62">
    <property type="entry name" value="LIPOCALIN_CYTOSOLIC FATTY-ACID BINDING DOMAIN-CONTAINING PROTEIN"/>
    <property type="match status" value="1"/>
</dbReference>
<dbReference type="PANTHER" id="PTHR10612">
    <property type="entry name" value="APOLIPOPROTEIN D"/>
    <property type="match status" value="1"/>
</dbReference>
<evidence type="ECO:0000313" key="6">
    <source>
        <dbReference type="Proteomes" id="UP001497623"/>
    </source>
</evidence>
<accession>A0AAV2RKZ4</accession>
<protein>
    <recommendedName>
        <fullName evidence="4">Lipocalin/cytosolic fatty-acid binding domain-containing protein</fullName>
    </recommendedName>
</protein>
<evidence type="ECO:0000256" key="1">
    <source>
        <dbReference type="ARBA" id="ARBA00006889"/>
    </source>
</evidence>
<organism evidence="5 6">
    <name type="scientific">Meganyctiphanes norvegica</name>
    <name type="common">Northern krill</name>
    <name type="synonym">Thysanopoda norvegica</name>
    <dbReference type="NCBI Taxonomy" id="48144"/>
    <lineage>
        <taxon>Eukaryota</taxon>
        <taxon>Metazoa</taxon>
        <taxon>Ecdysozoa</taxon>
        <taxon>Arthropoda</taxon>
        <taxon>Crustacea</taxon>
        <taxon>Multicrustacea</taxon>
        <taxon>Malacostraca</taxon>
        <taxon>Eumalacostraca</taxon>
        <taxon>Eucarida</taxon>
        <taxon>Euphausiacea</taxon>
        <taxon>Euphausiidae</taxon>
        <taxon>Meganyctiphanes</taxon>
    </lineage>
</organism>
<dbReference type="SUPFAM" id="SSF50814">
    <property type="entry name" value="Lipocalins"/>
    <property type="match status" value="1"/>
</dbReference>
<evidence type="ECO:0000256" key="2">
    <source>
        <dbReference type="ARBA" id="ARBA00023157"/>
    </source>
</evidence>
<dbReference type="EMBL" id="CAXKWB010025027">
    <property type="protein sequence ID" value="CAL4127195.1"/>
    <property type="molecule type" value="Genomic_DNA"/>
</dbReference>
<reference evidence="5 6" key="1">
    <citation type="submission" date="2024-05" db="EMBL/GenBank/DDBJ databases">
        <authorList>
            <person name="Wallberg A."/>
        </authorList>
    </citation>
    <scope>NUCLEOTIDE SEQUENCE [LARGE SCALE GENOMIC DNA]</scope>
</reference>
<comment type="caution">
    <text evidence="5">The sequence shown here is derived from an EMBL/GenBank/DDBJ whole genome shotgun (WGS) entry which is preliminary data.</text>
</comment>
<dbReference type="Gene3D" id="2.40.128.20">
    <property type="match status" value="1"/>
</dbReference>
<dbReference type="GO" id="GO:0006629">
    <property type="term" value="P:lipid metabolic process"/>
    <property type="evidence" value="ECO:0007669"/>
    <property type="project" value="TreeGrafter"/>
</dbReference>
<comment type="similarity">
    <text evidence="1">Belongs to the calycin superfamily. Lipocalin family.</text>
</comment>
<dbReference type="Pfam" id="PF08212">
    <property type="entry name" value="Lipocalin_2"/>
    <property type="match status" value="1"/>
</dbReference>
<keyword evidence="6" id="KW-1185">Reference proteome</keyword>
<feature type="non-terminal residue" evidence="5">
    <location>
        <position position="195"/>
    </location>
</feature>
<dbReference type="GO" id="GO:0005737">
    <property type="term" value="C:cytoplasm"/>
    <property type="evidence" value="ECO:0007669"/>
    <property type="project" value="TreeGrafter"/>
</dbReference>
<dbReference type="InterPro" id="IPR022271">
    <property type="entry name" value="Lipocalin_ApoD"/>
</dbReference>
<dbReference type="PIRSF" id="PIRSF036893">
    <property type="entry name" value="Lipocalin_ApoD"/>
    <property type="match status" value="1"/>
</dbReference>
<dbReference type="GO" id="GO:0031409">
    <property type="term" value="F:pigment binding"/>
    <property type="evidence" value="ECO:0007669"/>
    <property type="project" value="InterPro"/>
</dbReference>
<evidence type="ECO:0000256" key="3">
    <source>
        <dbReference type="SAM" id="SignalP"/>
    </source>
</evidence>
<dbReference type="Proteomes" id="UP001497623">
    <property type="component" value="Unassembled WGS sequence"/>
</dbReference>
<dbReference type="PRINTS" id="PR01273">
    <property type="entry name" value="INVTBRTCOLOR"/>
</dbReference>
<dbReference type="InterPro" id="IPR003057">
    <property type="entry name" value="Invtbrt_color"/>
</dbReference>
<dbReference type="PROSITE" id="PS00213">
    <property type="entry name" value="LIPOCALIN"/>
    <property type="match status" value="1"/>
</dbReference>
<gene>
    <name evidence="5" type="ORF">MNOR_LOCUS25808</name>
</gene>
<name>A0AAV2RKZ4_MEGNR</name>
<feature type="chain" id="PRO_5043707781" description="Lipocalin/cytosolic fatty-acid binding domain-containing protein" evidence="3">
    <location>
        <begin position="26"/>
        <end position="195"/>
    </location>
</feature>